<evidence type="ECO:0000259" key="1">
    <source>
        <dbReference type="Pfam" id="PF01471"/>
    </source>
</evidence>
<dbReference type="Pfam" id="PF08924">
    <property type="entry name" value="Rv2525c_GlyHyd-like"/>
    <property type="match status" value="1"/>
</dbReference>
<dbReference type="Pfam" id="PF26363">
    <property type="entry name" value="Phospholipase-like"/>
    <property type="match status" value="1"/>
</dbReference>
<dbReference type="Proteomes" id="UP000220969">
    <property type="component" value="Unassembled WGS sequence"/>
</dbReference>
<evidence type="ECO:0000313" key="3">
    <source>
        <dbReference type="EMBL" id="PEI86484.1"/>
    </source>
</evidence>
<feature type="domain" description="Rv2525c-like glycoside hydrolase-like" evidence="2">
    <location>
        <begin position="303"/>
        <end position="487"/>
    </location>
</feature>
<proteinExistence type="predicted"/>
<dbReference type="CDD" id="cd06418">
    <property type="entry name" value="GH25_BacA-like"/>
    <property type="match status" value="1"/>
</dbReference>
<evidence type="ECO:0000259" key="2">
    <source>
        <dbReference type="Pfam" id="PF08924"/>
    </source>
</evidence>
<dbReference type="InterPro" id="IPR002477">
    <property type="entry name" value="Peptidoglycan-bd-like"/>
</dbReference>
<dbReference type="InterPro" id="IPR036365">
    <property type="entry name" value="PGBD-like_sf"/>
</dbReference>
<organism evidence="3">
    <name type="scientific">Bacillus toyonensis</name>
    <dbReference type="NCBI Taxonomy" id="155322"/>
    <lineage>
        <taxon>Bacteria</taxon>
        <taxon>Bacillati</taxon>
        <taxon>Bacillota</taxon>
        <taxon>Bacilli</taxon>
        <taxon>Bacillales</taxon>
        <taxon>Bacillaceae</taxon>
        <taxon>Bacillus</taxon>
        <taxon>Bacillus cereus group</taxon>
    </lineage>
</organism>
<dbReference type="SUPFAM" id="SSF53474">
    <property type="entry name" value="alpha/beta-Hydrolases"/>
    <property type="match status" value="1"/>
</dbReference>
<feature type="domain" description="Peptidoglycan binding-like" evidence="1">
    <location>
        <begin position="221"/>
        <end position="276"/>
    </location>
</feature>
<comment type="caution">
    <text evidence="3">The sequence shown here is derived from an EMBL/GenBank/DDBJ whole genome shotgun (WGS) entry which is preliminary data.</text>
</comment>
<reference evidence="3" key="1">
    <citation type="submission" date="2017-09" db="EMBL/GenBank/DDBJ databases">
        <title>Large-scale bioinformatics analysis of Bacillus genomes uncovers conserved roles of natural products in bacterial physiology.</title>
        <authorList>
            <consortium name="Agbiome Team Llc"/>
            <person name="Bleich R.M."/>
            <person name="Kirk G.J."/>
            <person name="Santa Maria K.C."/>
            <person name="Allen S.E."/>
            <person name="Farag S."/>
            <person name="Shank E.A."/>
            <person name="Bowers A."/>
        </authorList>
    </citation>
    <scope>NUCLEOTIDE SEQUENCE</scope>
    <source>
        <strain evidence="3">AFS005430</strain>
    </source>
</reference>
<dbReference type="Pfam" id="PF01471">
    <property type="entry name" value="PG_binding_1"/>
    <property type="match status" value="2"/>
</dbReference>
<dbReference type="SUPFAM" id="SSF47090">
    <property type="entry name" value="PGBD-like"/>
    <property type="match status" value="2"/>
</dbReference>
<dbReference type="InterPro" id="IPR015020">
    <property type="entry name" value="Rv2525c-like_Glyco_Hydro-like"/>
</dbReference>
<protein>
    <submittedName>
        <fullName evidence="3">Peptidoglycan-binding protein</fullName>
    </submittedName>
</protein>
<dbReference type="AlphaFoldDB" id="A0AB73S8Q2"/>
<dbReference type="InterPro" id="IPR036366">
    <property type="entry name" value="PGBDSf"/>
</dbReference>
<gene>
    <name evidence="3" type="ORF">CN678_11865</name>
</gene>
<accession>A0AB73S8Q2</accession>
<dbReference type="InterPro" id="IPR029058">
    <property type="entry name" value="AB_hydrolase_fold"/>
</dbReference>
<dbReference type="Gene3D" id="3.40.50.1820">
    <property type="entry name" value="alpha/beta hydrolase"/>
    <property type="match status" value="1"/>
</dbReference>
<sequence length="741" mass="82455">MDQMVKQAQEWVNSTYKGRAGYKEIEVTGKTGWSTMGALTQALQLELGITATSTTFGPGTLAEITKKCPISTTSNTNTNIVKIIQAALYCKGYGPGGITGTYTPGTQTAIASMQKDLGATPNDGAVTPKLFKALLTMDAYVLVNSGSEKIRKIQQWLNSKYINRADFFYMPCDGHYSRDVQKALMFAIQYEEGLQDGVANGYFGPKTQEKIQSVVLKEGSTGPFVYLFQAALIFNGHDVPFDGNYSAFVATQLKQFQNFSLLKATGVSDFQTWASLLVSTGDPERQGKACDCITEVTPERAKTLVAAGYETVGRYLTNANKKDPINKKIQDGEINNIFAAGLSIFPIYQTNGGDKEYFNAKQGDEDAITAYKAALYHGFPSGTTIYFAVDFDATGDEIKDKILPHFQAINERMKKLGNGYYDIGVYGSRNVCIQVSDKKYATYSFVSGMSTGFSGNLGFPLPTNWAFDQIKEYTIGSGNGSISIDKDIKSGRDNGVSKMEKDSDNLSITMQLLEMARSTYNEEKEIGETTALGNWKLYQKYKNEKTDLDVYVYRKLVIKGKTTVEDRYDYTVAFRGSQQWQDWILQDYEQILLNLDKLQAEDASAYIGQLVRTDYQNMRNMYLTGHSLGGYLAQWVQSEMIDGALPGSALLAITFNAPGFNSIENPVIPGEYQKKVMKKIENHKKNKYDSLIINHRIKEDLISAFGTKLGTLHVYSLTQDELDIPARYFHSPARFEQVNLK</sequence>
<dbReference type="RefSeq" id="WP_098164456.1">
    <property type="nucleotide sequence ID" value="NZ_NUEH01000024.1"/>
</dbReference>
<dbReference type="SUPFAM" id="SSF51445">
    <property type="entry name" value="(Trans)glycosidases"/>
    <property type="match status" value="1"/>
</dbReference>
<feature type="domain" description="Peptidoglycan binding-like" evidence="1">
    <location>
        <begin position="80"/>
        <end position="134"/>
    </location>
</feature>
<dbReference type="InterPro" id="IPR017853">
    <property type="entry name" value="GH"/>
</dbReference>
<dbReference type="Gene3D" id="3.20.20.80">
    <property type="entry name" value="Glycosidases"/>
    <property type="match status" value="1"/>
</dbReference>
<name>A0AB73S8Q2_9BACI</name>
<dbReference type="Gene3D" id="1.10.101.10">
    <property type="entry name" value="PGBD-like superfamily/PGBD"/>
    <property type="match status" value="2"/>
</dbReference>
<dbReference type="EMBL" id="NUEH01000024">
    <property type="protein sequence ID" value="PEI86484.1"/>
    <property type="molecule type" value="Genomic_DNA"/>
</dbReference>